<proteinExistence type="predicted"/>
<name>A0A9P1I9Q8_9PELO</name>
<organism evidence="2 3">
    <name type="scientific">Caenorhabditis angaria</name>
    <dbReference type="NCBI Taxonomy" id="860376"/>
    <lineage>
        <taxon>Eukaryota</taxon>
        <taxon>Metazoa</taxon>
        <taxon>Ecdysozoa</taxon>
        <taxon>Nematoda</taxon>
        <taxon>Chromadorea</taxon>
        <taxon>Rhabditida</taxon>
        <taxon>Rhabditina</taxon>
        <taxon>Rhabditomorpha</taxon>
        <taxon>Rhabditoidea</taxon>
        <taxon>Rhabditidae</taxon>
        <taxon>Peloderinae</taxon>
        <taxon>Caenorhabditis</taxon>
    </lineage>
</organism>
<keyword evidence="3" id="KW-1185">Reference proteome</keyword>
<sequence>MMEPKKRRLEKENVSLEENDAETAHPVCEPKSAQKSEANKWMKMEKEKAEDVRMRYLKEIFEKYQNIIVTFELEDREFKIDCEFNLKPLKNLHEIRDYTGKDFLATGFLELCQIHNAKIVMLEETKLNFGEILKLTGNFCKVRCDEWWIFDCCFERFWDSY</sequence>
<gene>
    <name evidence="2" type="ORF">CAMP_LOCUS2833</name>
</gene>
<dbReference type="EMBL" id="CANHGI010000001">
    <property type="protein sequence ID" value="CAI5440196.1"/>
    <property type="molecule type" value="Genomic_DNA"/>
</dbReference>
<evidence type="ECO:0000256" key="1">
    <source>
        <dbReference type="SAM" id="MobiDB-lite"/>
    </source>
</evidence>
<dbReference type="AlphaFoldDB" id="A0A9P1I9Q8"/>
<protein>
    <submittedName>
        <fullName evidence="2">Uncharacterized protein</fullName>
    </submittedName>
</protein>
<accession>A0A9P1I9Q8</accession>
<evidence type="ECO:0000313" key="3">
    <source>
        <dbReference type="Proteomes" id="UP001152747"/>
    </source>
</evidence>
<evidence type="ECO:0000313" key="2">
    <source>
        <dbReference type="EMBL" id="CAI5440196.1"/>
    </source>
</evidence>
<comment type="caution">
    <text evidence="2">The sequence shown here is derived from an EMBL/GenBank/DDBJ whole genome shotgun (WGS) entry which is preliminary data.</text>
</comment>
<feature type="region of interest" description="Disordered" evidence="1">
    <location>
        <begin position="1"/>
        <end position="36"/>
    </location>
</feature>
<reference evidence="2" key="1">
    <citation type="submission" date="2022-11" db="EMBL/GenBank/DDBJ databases">
        <authorList>
            <person name="Kikuchi T."/>
        </authorList>
    </citation>
    <scope>NUCLEOTIDE SEQUENCE</scope>
    <source>
        <strain evidence="2">PS1010</strain>
    </source>
</reference>
<dbReference type="Proteomes" id="UP001152747">
    <property type="component" value="Unassembled WGS sequence"/>
</dbReference>